<dbReference type="CDD" id="cd00603">
    <property type="entry name" value="IPT_PCSR"/>
    <property type="match status" value="1"/>
</dbReference>
<evidence type="ECO:0000313" key="5">
    <source>
        <dbReference type="Proteomes" id="UP000199656"/>
    </source>
</evidence>
<feature type="domain" description="IPT/TIG" evidence="3">
    <location>
        <begin position="42"/>
        <end position="123"/>
    </location>
</feature>
<dbReference type="Gene3D" id="2.40.10.500">
    <property type="match status" value="1"/>
</dbReference>
<evidence type="ECO:0000256" key="2">
    <source>
        <dbReference type="SAM" id="Phobius"/>
    </source>
</evidence>
<keyword evidence="2" id="KW-0472">Membrane</keyword>
<keyword evidence="2" id="KW-1133">Transmembrane helix</keyword>
<sequence>MFIQFTTMTRSLYSYIFIGIAAAAVLAGCSKDKDLTHAPGQPMTISDYTPTVGGLATEVLITGDNFSSDTSEIIVTINGNRCAIVNANTKQIMALVPRKCGSGKLVVKIGKDSVVSSSDFNYIFTSKVTTYAGNGKAGFANGVGKDAMFSFNGQEWYRSMGIDVDDDGNVYVADPGNACIRKIDTTGMVSVLAGSPGNSGFAEGKGAAARFNLPYGLAVGKDGNIYTVDPVNYDVRKITPDGMATVLAWAQQPPWEVAVDKRNNDLYYTSVDGGKVWRVKDGQQTDVISDLSWPAGIGIDKAGNIYVACNGSNVIARFKADTYEKSIIAGQDGSAGYVNGPGASAKFASPWGLGVDNDGNIYVAGNGTWNGSTSNPDQSIRFIEANTWIVKTLAGSGAAGYTEGTGEAAAFSSPNGVAIDKKGVAYVIDKNNNCIRKIVTE</sequence>
<feature type="transmembrane region" description="Helical" evidence="2">
    <location>
        <begin position="12"/>
        <end position="28"/>
    </location>
</feature>
<dbReference type="AlphaFoldDB" id="A0A1H3XBT1"/>
<dbReference type="InterPro" id="IPR056822">
    <property type="entry name" value="TEN_NHL"/>
</dbReference>
<evidence type="ECO:0000259" key="3">
    <source>
        <dbReference type="SMART" id="SM00429"/>
    </source>
</evidence>
<dbReference type="PANTHER" id="PTHR13833">
    <property type="match status" value="1"/>
</dbReference>
<keyword evidence="5" id="KW-1185">Reference proteome</keyword>
<protein>
    <submittedName>
        <fullName evidence="4">NHL repeat-containing protein</fullName>
    </submittedName>
</protein>
<dbReference type="SUPFAM" id="SSF81296">
    <property type="entry name" value="E set domains"/>
    <property type="match status" value="1"/>
</dbReference>
<dbReference type="Proteomes" id="UP000199656">
    <property type="component" value="Unassembled WGS sequence"/>
</dbReference>
<dbReference type="Gene3D" id="2.120.10.30">
    <property type="entry name" value="TolB, C-terminal domain"/>
    <property type="match status" value="1"/>
</dbReference>
<dbReference type="SMART" id="SM00429">
    <property type="entry name" value="IPT"/>
    <property type="match status" value="1"/>
</dbReference>
<organism evidence="4 5">
    <name type="scientific">Chitinophaga terrae</name>
    <name type="common">ex Kim and Jung 2007</name>
    <dbReference type="NCBI Taxonomy" id="408074"/>
    <lineage>
        <taxon>Bacteria</taxon>
        <taxon>Pseudomonadati</taxon>
        <taxon>Bacteroidota</taxon>
        <taxon>Chitinophagia</taxon>
        <taxon>Chitinophagales</taxon>
        <taxon>Chitinophagaceae</taxon>
        <taxon>Chitinophaga</taxon>
    </lineage>
</organism>
<dbReference type="InterPro" id="IPR013783">
    <property type="entry name" value="Ig-like_fold"/>
</dbReference>
<dbReference type="InterPro" id="IPR002909">
    <property type="entry name" value="IPT_dom"/>
</dbReference>
<accession>A0A1H3XBT1</accession>
<gene>
    <name evidence="4" type="ORF">SAMN05660909_00372</name>
</gene>
<dbReference type="Pfam" id="PF01833">
    <property type="entry name" value="TIG"/>
    <property type="match status" value="1"/>
</dbReference>
<dbReference type="Pfam" id="PF01436">
    <property type="entry name" value="NHL"/>
    <property type="match status" value="1"/>
</dbReference>
<dbReference type="STRING" id="408074.SAMN05660909_00372"/>
<name>A0A1H3XBT1_9BACT</name>
<reference evidence="5" key="1">
    <citation type="submission" date="2016-10" db="EMBL/GenBank/DDBJ databases">
        <authorList>
            <person name="Varghese N."/>
            <person name="Submissions S."/>
        </authorList>
    </citation>
    <scope>NUCLEOTIDE SEQUENCE [LARGE SCALE GENOMIC DNA]</scope>
    <source>
        <strain evidence="5">DSM 23920</strain>
    </source>
</reference>
<keyword evidence="2" id="KW-0812">Transmembrane</keyword>
<dbReference type="SUPFAM" id="SSF63829">
    <property type="entry name" value="Calcium-dependent phosphotriesterase"/>
    <property type="match status" value="1"/>
</dbReference>
<dbReference type="InterPro" id="IPR011042">
    <property type="entry name" value="6-blade_b-propeller_TolB-like"/>
</dbReference>
<dbReference type="Gene3D" id="2.60.40.10">
    <property type="entry name" value="Immunoglobulins"/>
    <property type="match status" value="1"/>
</dbReference>
<evidence type="ECO:0000313" key="4">
    <source>
        <dbReference type="EMBL" id="SDZ96793.1"/>
    </source>
</evidence>
<dbReference type="EMBL" id="FNRL01000001">
    <property type="protein sequence ID" value="SDZ96793.1"/>
    <property type="molecule type" value="Genomic_DNA"/>
</dbReference>
<evidence type="ECO:0000256" key="1">
    <source>
        <dbReference type="ARBA" id="ARBA00022737"/>
    </source>
</evidence>
<keyword evidence="1" id="KW-0677">Repeat</keyword>
<dbReference type="InterPro" id="IPR001258">
    <property type="entry name" value="NHL_repeat"/>
</dbReference>
<dbReference type="Pfam" id="PF25021">
    <property type="entry name" value="TEN_NHL"/>
    <property type="match status" value="1"/>
</dbReference>
<proteinExistence type="predicted"/>
<dbReference type="InterPro" id="IPR014756">
    <property type="entry name" value="Ig_E-set"/>
</dbReference>
<dbReference type="PANTHER" id="PTHR13833:SF71">
    <property type="entry name" value="NHL DOMAIN-CONTAINING PROTEIN"/>
    <property type="match status" value="1"/>
</dbReference>